<dbReference type="AlphaFoldDB" id="A0A183P940"/>
<dbReference type="Pfam" id="PF00923">
    <property type="entry name" value="TAL_FSA"/>
    <property type="match status" value="1"/>
</dbReference>
<reference evidence="3 4" key="1">
    <citation type="submission" date="2018-11" db="EMBL/GenBank/DDBJ databases">
        <authorList>
            <consortium name="Pathogen Informatics"/>
        </authorList>
    </citation>
    <scope>NUCLEOTIDE SEQUENCE [LARGE SCALE GENOMIC DNA]</scope>
    <source>
        <strain>Denwood</strain>
        <strain evidence="4">Zambia</strain>
    </source>
</reference>
<dbReference type="EMBL" id="UZAL01030957">
    <property type="protein sequence ID" value="VDP56306.1"/>
    <property type="molecule type" value="Genomic_DNA"/>
</dbReference>
<gene>
    <name evidence="3" type="ORF">SMTD_LOCUS10876</name>
</gene>
<keyword evidence="1" id="KW-0704">Schiff base</keyword>
<evidence type="ECO:0000256" key="1">
    <source>
        <dbReference type="ARBA" id="ARBA00023270"/>
    </source>
</evidence>
<dbReference type="Proteomes" id="UP000269396">
    <property type="component" value="Unassembled WGS sequence"/>
</dbReference>
<accession>A0A183P940</accession>
<protein>
    <submittedName>
        <fullName evidence="3">Uncharacterized protein</fullName>
    </submittedName>
</protein>
<evidence type="ECO:0000313" key="3">
    <source>
        <dbReference type="EMBL" id="VDP56306.1"/>
    </source>
</evidence>
<proteinExistence type="predicted"/>
<name>A0A183P940_9TREM</name>
<dbReference type="SUPFAM" id="SSF51569">
    <property type="entry name" value="Aldolase"/>
    <property type="match status" value="1"/>
</dbReference>
<organism evidence="3 4">
    <name type="scientific">Schistosoma mattheei</name>
    <dbReference type="NCBI Taxonomy" id="31246"/>
    <lineage>
        <taxon>Eukaryota</taxon>
        <taxon>Metazoa</taxon>
        <taxon>Spiralia</taxon>
        <taxon>Lophotrochozoa</taxon>
        <taxon>Platyhelminthes</taxon>
        <taxon>Trematoda</taxon>
        <taxon>Digenea</taxon>
        <taxon>Strigeidida</taxon>
        <taxon>Schistosomatoidea</taxon>
        <taxon>Schistosomatidae</taxon>
        <taxon>Schistosoma</taxon>
    </lineage>
</organism>
<evidence type="ECO:0000256" key="2">
    <source>
        <dbReference type="SAM" id="MobiDB-lite"/>
    </source>
</evidence>
<feature type="region of interest" description="Disordered" evidence="2">
    <location>
        <begin position="1"/>
        <end position="28"/>
    </location>
</feature>
<keyword evidence="4" id="KW-1185">Reference proteome</keyword>
<dbReference type="STRING" id="31246.A0A183P940"/>
<dbReference type="InterPro" id="IPR013785">
    <property type="entry name" value="Aldolase_TIM"/>
</dbReference>
<dbReference type="InterPro" id="IPR001585">
    <property type="entry name" value="TAL/FSA"/>
</dbReference>
<dbReference type="GO" id="GO:0005975">
    <property type="term" value="P:carbohydrate metabolic process"/>
    <property type="evidence" value="ECO:0007669"/>
    <property type="project" value="InterPro"/>
</dbReference>
<evidence type="ECO:0000313" key="4">
    <source>
        <dbReference type="Proteomes" id="UP000269396"/>
    </source>
</evidence>
<feature type="compositionally biased region" description="Polar residues" evidence="2">
    <location>
        <begin position="17"/>
        <end position="28"/>
    </location>
</feature>
<sequence>MTTTTNNNKTHPHTHPAQTSYDHSYQSDELLTEEEFRWQMNEDEMANDKLTDGIRRFTNDALILKDLIKTRIEQQ</sequence>
<dbReference type="Gene3D" id="3.20.20.70">
    <property type="entry name" value="Aldolase class I"/>
    <property type="match status" value="1"/>
</dbReference>